<accession>A0A016QS15</accession>
<evidence type="ECO:0000313" key="4">
    <source>
        <dbReference type="Proteomes" id="UP000020492"/>
    </source>
</evidence>
<feature type="region of interest" description="Disordered" evidence="1">
    <location>
        <begin position="244"/>
        <end position="292"/>
    </location>
</feature>
<keyword evidence="2" id="KW-1133">Transmembrane helix</keyword>
<keyword evidence="2" id="KW-0472">Membrane</keyword>
<feature type="compositionally biased region" description="Basic and acidic residues" evidence="1">
    <location>
        <begin position="283"/>
        <end position="292"/>
    </location>
</feature>
<dbReference type="Pfam" id="PF07332">
    <property type="entry name" value="Phage_holin_3_6"/>
    <property type="match status" value="1"/>
</dbReference>
<comment type="caution">
    <text evidence="3">The sequence shown here is derived from an EMBL/GenBank/DDBJ whole genome shotgun (WGS) entry which is preliminary data.</text>
</comment>
<dbReference type="AlphaFoldDB" id="A0A016QS15"/>
<feature type="transmembrane region" description="Helical" evidence="2">
    <location>
        <begin position="77"/>
        <end position="100"/>
    </location>
</feature>
<dbReference type="InterPro" id="IPR009937">
    <property type="entry name" value="Phage_holin_3_6"/>
</dbReference>
<dbReference type="Proteomes" id="UP000020492">
    <property type="component" value="Unassembled WGS sequence"/>
</dbReference>
<keyword evidence="2" id="KW-0812">Transmembrane</keyword>
<evidence type="ECO:0000256" key="1">
    <source>
        <dbReference type="SAM" id="MobiDB-lite"/>
    </source>
</evidence>
<dbReference type="EMBL" id="JHAC01000017">
    <property type="protein sequence ID" value="EYB68786.1"/>
    <property type="molecule type" value="Genomic_DNA"/>
</dbReference>
<feature type="transmembrane region" description="Helical" evidence="2">
    <location>
        <begin position="45"/>
        <end position="71"/>
    </location>
</feature>
<protein>
    <recommendedName>
        <fullName evidence="5">Phage holin family protein</fullName>
    </recommendedName>
</protein>
<evidence type="ECO:0000313" key="3">
    <source>
        <dbReference type="EMBL" id="EYB68786.1"/>
    </source>
</evidence>
<dbReference type="RefSeq" id="WP_034355214.1">
    <property type="nucleotide sequence ID" value="NZ_JHAC01000017.1"/>
</dbReference>
<reference evidence="3 4" key="1">
    <citation type="submission" date="2014-03" db="EMBL/GenBank/DDBJ databases">
        <title>Draft genome sequence of Deinococcus phoenicis 1P10ME.</title>
        <authorList>
            <person name="Stepanov V.G."/>
            <person name="Vaishampayan P."/>
            <person name="Venkateswaran K."/>
            <person name="Fox G.E."/>
        </authorList>
    </citation>
    <scope>NUCLEOTIDE SEQUENCE [LARGE SCALE GENOMIC DNA]</scope>
    <source>
        <strain evidence="3 4">1P10ME</strain>
    </source>
</reference>
<gene>
    <name evidence="3" type="ORF">DEIPH_ctg017orf0144</name>
</gene>
<evidence type="ECO:0008006" key="5">
    <source>
        <dbReference type="Google" id="ProtNLM"/>
    </source>
</evidence>
<feature type="compositionally biased region" description="Basic and acidic residues" evidence="1">
    <location>
        <begin position="249"/>
        <end position="273"/>
    </location>
</feature>
<dbReference type="OrthoDB" id="63733at2"/>
<evidence type="ECO:0000256" key="2">
    <source>
        <dbReference type="SAM" id="Phobius"/>
    </source>
</evidence>
<proteinExistence type="predicted"/>
<keyword evidence="4" id="KW-1185">Reference proteome</keyword>
<dbReference type="PATRIC" id="fig|1476583.3.peg.1143"/>
<name>A0A016QS15_9DEIO</name>
<feature type="region of interest" description="Disordered" evidence="1">
    <location>
        <begin position="139"/>
        <end position="158"/>
    </location>
</feature>
<dbReference type="STRING" id="1476583.DEIPH_ctg017orf0144"/>
<organism evidence="3 4">
    <name type="scientific">Deinococcus phoenicis</name>
    <dbReference type="NCBI Taxonomy" id="1476583"/>
    <lineage>
        <taxon>Bacteria</taxon>
        <taxon>Thermotogati</taxon>
        <taxon>Deinococcota</taxon>
        <taxon>Deinococci</taxon>
        <taxon>Deinococcales</taxon>
        <taxon>Deinococcaceae</taxon>
        <taxon>Deinococcus</taxon>
    </lineage>
</organism>
<sequence>MQEERKSIGGALVDVFDAGVTLVKTEIRAVARQVGNVAKAKGIGVVLLLGAVGPLLMGLIFLILAVFYGLMRLGLGAWAAALLIALVAFVLTGVLIMMGLKKLGAEVPNDDADRRPLHPDHMTEDERLEAQYQAEQAAKARAAAAPTSGQSERVTVPTGGTVIATAGTTAATTAGSSAASDLRPGTDYSVPSGAADRVEGSVTIPVPRSVDGRTETLPIYGTNPDNSQPAHGGDVTDFGVLETEDDREGGDHAGHAQRHDPNIQHPVVLKDEPGIEVSTTPTFREDMKKEGY</sequence>